<feature type="region of interest" description="Disordered" evidence="1">
    <location>
        <begin position="1"/>
        <end position="147"/>
    </location>
</feature>
<sequence length="166" mass="16842">MIRVKQGRVVGGKEGPANPVTKKAAGEHRARRRRSSSATCGRARGASTGRRSGPDAVAPASGSAPSTPPRTPPGRTTRRPSGCKAPVAAYDAAAIRLQGAGALPSPTLPGPNPPALPATPTPTPTHPAARASSCFHGSAASPVSILQPQDTASQALWQHHLPARRG</sequence>
<feature type="compositionally biased region" description="Pro residues" evidence="1">
    <location>
        <begin position="106"/>
        <end position="125"/>
    </location>
</feature>
<evidence type="ECO:0000256" key="1">
    <source>
        <dbReference type="SAM" id="MobiDB-lite"/>
    </source>
</evidence>
<protein>
    <submittedName>
        <fullName evidence="2">Uncharacterized protein</fullName>
    </submittedName>
</protein>
<name>A0A1E5W4F8_9POAL</name>
<comment type="caution">
    <text evidence="2">The sequence shown here is derived from an EMBL/GenBank/DDBJ whole genome shotgun (WGS) entry which is preliminary data.</text>
</comment>
<dbReference type="Proteomes" id="UP000095767">
    <property type="component" value="Unassembled WGS sequence"/>
</dbReference>
<feature type="compositionally biased region" description="Low complexity" evidence="1">
    <location>
        <begin position="73"/>
        <end position="82"/>
    </location>
</feature>
<reference evidence="2 3" key="1">
    <citation type="submission" date="2016-09" db="EMBL/GenBank/DDBJ databases">
        <title>The draft genome of Dichanthelium oligosanthes: A C3 panicoid grass species.</title>
        <authorList>
            <person name="Studer A.J."/>
            <person name="Schnable J.C."/>
            <person name="Brutnell T.P."/>
        </authorList>
    </citation>
    <scope>NUCLEOTIDE SEQUENCE [LARGE SCALE GENOMIC DNA]</scope>
    <source>
        <strain evidence="3">cv. Kellogg 1175</strain>
        <tissue evidence="2">Leaf</tissue>
    </source>
</reference>
<gene>
    <name evidence="2" type="ORF">BAE44_0006668</name>
</gene>
<evidence type="ECO:0000313" key="2">
    <source>
        <dbReference type="EMBL" id="OEL32312.1"/>
    </source>
</evidence>
<dbReference type="AlphaFoldDB" id="A0A1E5W4F8"/>
<organism evidence="2 3">
    <name type="scientific">Dichanthelium oligosanthes</name>
    <dbReference type="NCBI Taxonomy" id="888268"/>
    <lineage>
        <taxon>Eukaryota</taxon>
        <taxon>Viridiplantae</taxon>
        <taxon>Streptophyta</taxon>
        <taxon>Embryophyta</taxon>
        <taxon>Tracheophyta</taxon>
        <taxon>Spermatophyta</taxon>
        <taxon>Magnoliopsida</taxon>
        <taxon>Liliopsida</taxon>
        <taxon>Poales</taxon>
        <taxon>Poaceae</taxon>
        <taxon>PACMAD clade</taxon>
        <taxon>Panicoideae</taxon>
        <taxon>Panicodae</taxon>
        <taxon>Paniceae</taxon>
        <taxon>Dichantheliinae</taxon>
        <taxon>Dichanthelium</taxon>
    </lineage>
</organism>
<accession>A0A1E5W4F8</accession>
<keyword evidence="3" id="KW-1185">Reference proteome</keyword>
<proteinExistence type="predicted"/>
<feature type="compositionally biased region" description="Low complexity" evidence="1">
    <location>
        <begin position="36"/>
        <end position="65"/>
    </location>
</feature>
<dbReference type="EMBL" id="LWDX02021539">
    <property type="protein sequence ID" value="OEL32312.1"/>
    <property type="molecule type" value="Genomic_DNA"/>
</dbReference>
<evidence type="ECO:0000313" key="3">
    <source>
        <dbReference type="Proteomes" id="UP000095767"/>
    </source>
</evidence>